<dbReference type="AlphaFoldDB" id="A0A381YWC5"/>
<dbReference type="PANTHER" id="PTHR11113:SF2">
    <property type="entry name" value="ADENINE DEAMINASE"/>
    <property type="match status" value="1"/>
</dbReference>
<comment type="catalytic activity">
    <reaction evidence="5">
        <text>adenine + H2O + H(+) = hypoxanthine + NH4(+)</text>
        <dbReference type="Rhea" id="RHEA:23688"/>
        <dbReference type="ChEBI" id="CHEBI:15377"/>
        <dbReference type="ChEBI" id="CHEBI:15378"/>
        <dbReference type="ChEBI" id="CHEBI:16708"/>
        <dbReference type="ChEBI" id="CHEBI:17368"/>
        <dbReference type="ChEBI" id="CHEBI:28938"/>
        <dbReference type="EC" id="3.5.4.2"/>
    </reaction>
</comment>
<evidence type="ECO:0000256" key="1">
    <source>
        <dbReference type="ARBA" id="ARBA00006773"/>
    </source>
</evidence>
<sequence>MVNRFSVPNLYDCTKHLANVASRKIQPELILKNAHILSTYTNRILENKEIWISKGRIACIEENGQAEKNFNYKNLVLFDAQNNILAPGLIDPHMHIESSMMTGCAYAEAALLNGTTTIFCDSHEIGNVCDIEGIKWMLEDCRQAPLSIFLTLPSTIPATNNILETAGGDLTPQKISKLFDQWPEILGLGEKMDFVSVNNGNERSHDIITETLKRNLPISGHVFGREFVAAYAASGITDTHEAEEKYFTNDLLEAGLWIFLRGGNPETPWNSLPESLKAITEFGANSKRVCVCTDDRDADDLFNFGLDWVVRQTHALGINKAESWSLGSLHPATRYNIDRDYGALGHSRRADIVMLDDNMEVQNTWLGGQLVVEKKKITSLLDDQLSKQRYRYPAQAYNTINIVNDINYLPEIPKKKKFKINVIRTELPGIMTFRETVFIENQINSWSEILSLHNLCHICVIERHGKTGEYAHGFIKNFNLKEGAVASSVGHDAHNLIVAGLNKEDMKFAIELITEYQGGVVIVRNGKLISSIKLPVAGLLSDKRANEVGEENKVFKKHWNNAGCTLAYMGFNLLPLSVIPNLRITNKGLVDVNKMKLIPLFE</sequence>
<proteinExistence type="inferred from homology"/>
<keyword evidence="4" id="KW-0464">Manganese</keyword>
<dbReference type="SUPFAM" id="SSF51556">
    <property type="entry name" value="Metallo-dependent hydrolases"/>
    <property type="match status" value="1"/>
</dbReference>
<dbReference type="InterPro" id="IPR026912">
    <property type="entry name" value="Adenine_deam_C"/>
</dbReference>
<dbReference type="PANTHER" id="PTHR11113">
    <property type="entry name" value="N-ACETYLGLUCOSAMINE-6-PHOSPHATE DEACETYLASE"/>
    <property type="match status" value="1"/>
</dbReference>
<dbReference type="EC" id="3.5.4.2" evidence="2"/>
<dbReference type="InterPro" id="IPR032466">
    <property type="entry name" value="Metal_Hydrolase"/>
</dbReference>
<evidence type="ECO:0000313" key="8">
    <source>
        <dbReference type="EMBL" id="SVA81315.1"/>
    </source>
</evidence>
<evidence type="ECO:0000259" key="6">
    <source>
        <dbReference type="Pfam" id="PF01979"/>
    </source>
</evidence>
<dbReference type="InterPro" id="IPR006679">
    <property type="entry name" value="Adenine_deam"/>
</dbReference>
<dbReference type="InterPro" id="IPR011059">
    <property type="entry name" value="Metal-dep_hydrolase_composite"/>
</dbReference>
<dbReference type="Pfam" id="PF01979">
    <property type="entry name" value="Amidohydro_1"/>
    <property type="match status" value="1"/>
</dbReference>
<organism evidence="8">
    <name type="scientific">marine metagenome</name>
    <dbReference type="NCBI Taxonomy" id="408172"/>
    <lineage>
        <taxon>unclassified sequences</taxon>
        <taxon>metagenomes</taxon>
        <taxon>ecological metagenomes</taxon>
    </lineage>
</organism>
<dbReference type="HAMAP" id="MF_01518">
    <property type="entry name" value="Adenine_deamin"/>
    <property type="match status" value="1"/>
</dbReference>
<comment type="similarity">
    <text evidence="1">Belongs to the metallo-dependent hydrolases superfamily. Adenine deaminase family.</text>
</comment>
<feature type="domain" description="Adenine deaminase C-terminal" evidence="7">
    <location>
        <begin position="452"/>
        <end position="595"/>
    </location>
</feature>
<dbReference type="GO" id="GO:0000034">
    <property type="term" value="F:adenine deaminase activity"/>
    <property type="evidence" value="ECO:0007669"/>
    <property type="project" value="UniProtKB-EC"/>
</dbReference>
<dbReference type="SUPFAM" id="SSF51338">
    <property type="entry name" value="Composite domain of metallo-dependent hydrolases"/>
    <property type="match status" value="1"/>
</dbReference>
<dbReference type="Gene3D" id="2.30.40.10">
    <property type="entry name" value="Urease, subunit C, domain 1"/>
    <property type="match status" value="1"/>
</dbReference>
<gene>
    <name evidence="8" type="ORF">METZ01_LOCUS134169</name>
</gene>
<dbReference type="EMBL" id="UINC01019228">
    <property type="protein sequence ID" value="SVA81315.1"/>
    <property type="molecule type" value="Genomic_DNA"/>
</dbReference>
<evidence type="ECO:0000256" key="5">
    <source>
        <dbReference type="ARBA" id="ARBA00047720"/>
    </source>
</evidence>
<dbReference type="Pfam" id="PF13382">
    <property type="entry name" value="Adenine_deam_C"/>
    <property type="match status" value="1"/>
</dbReference>
<protein>
    <recommendedName>
        <fullName evidence="2">adenine deaminase</fullName>
        <ecNumber evidence="2">3.5.4.2</ecNumber>
    </recommendedName>
</protein>
<feature type="domain" description="Amidohydrolase-related" evidence="6">
    <location>
        <begin position="84"/>
        <end position="371"/>
    </location>
</feature>
<dbReference type="InterPro" id="IPR006680">
    <property type="entry name" value="Amidohydro-rel"/>
</dbReference>
<name>A0A381YWC5_9ZZZZ</name>
<evidence type="ECO:0000259" key="7">
    <source>
        <dbReference type="Pfam" id="PF13382"/>
    </source>
</evidence>
<keyword evidence="3" id="KW-0378">Hydrolase</keyword>
<evidence type="ECO:0000256" key="4">
    <source>
        <dbReference type="ARBA" id="ARBA00023211"/>
    </source>
</evidence>
<evidence type="ECO:0000256" key="3">
    <source>
        <dbReference type="ARBA" id="ARBA00022801"/>
    </source>
</evidence>
<dbReference type="GO" id="GO:0006146">
    <property type="term" value="P:adenine catabolic process"/>
    <property type="evidence" value="ECO:0007669"/>
    <property type="project" value="InterPro"/>
</dbReference>
<reference evidence="8" key="1">
    <citation type="submission" date="2018-05" db="EMBL/GenBank/DDBJ databases">
        <authorList>
            <person name="Lanie J.A."/>
            <person name="Ng W.-L."/>
            <person name="Kazmierczak K.M."/>
            <person name="Andrzejewski T.M."/>
            <person name="Davidsen T.M."/>
            <person name="Wayne K.J."/>
            <person name="Tettelin H."/>
            <person name="Glass J.I."/>
            <person name="Rusch D."/>
            <person name="Podicherti R."/>
            <person name="Tsui H.-C.T."/>
            <person name="Winkler M.E."/>
        </authorList>
    </citation>
    <scope>NUCLEOTIDE SEQUENCE</scope>
</reference>
<accession>A0A381YWC5</accession>
<evidence type="ECO:0000256" key="2">
    <source>
        <dbReference type="ARBA" id="ARBA00012782"/>
    </source>
</evidence>
<dbReference type="Gene3D" id="3.20.20.140">
    <property type="entry name" value="Metal-dependent hydrolases"/>
    <property type="match status" value="1"/>
</dbReference>